<keyword evidence="4 5" id="KW-0067">ATP-binding</keyword>
<comment type="similarity">
    <text evidence="5">Belongs to the ATP-dependent AMP-binding enzyme family. MenE subfamily.</text>
</comment>
<dbReference type="KEGG" id="dmt:DESME_13410"/>
<dbReference type="FunFam" id="3.30.300.30:FF:000008">
    <property type="entry name" value="2,3-dihydroxybenzoate-AMP ligase"/>
    <property type="match status" value="1"/>
</dbReference>
<dbReference type="Pfam" id="PF13193">
    <property type="entry name" value="AMP-binding_C"/>
    <property type="match status" value="1"/>
</dbReference>
<dbReference type="UniPathway" id="UPA01057">
    <property type="reaction ID" value="UER00166"/>
</dbReference>
<evidence type="ECO:0000313" key="8">
    <source>
        <dbReference type="EMBL" id="AHF07909.1"/>
    </source>
</evidence>
<proteinExistence type="inferred from homology"/>
<evidence type="ECO:0000259" key="7">
    <source>
        <dbReference type="Pfam" id="PF13193"/>
    </source>
</evidence>
<keyword evidence="1 5" id="KW-0474">Menaquinone biosynthesis</keyword>
<dbReference type="Pfam" id="PF00501">
    <property type="entry name" value="AMP-binding"/>
    <property type="match status" value="1"/>
</dbReference>
<gene>
    <name evidence="5" type="primary">menE</name>
    <name evidence="8" type="ORF">DESME_13410</name>
</gene>
<dbReference type="RefSeq" id="WP_006715838.1">
    <property type="nucleotide sequence ID" value="NZ_CP007032.1"/>
</dbReference>
<dbReference type="InterPro" id="IPR000873">
    <property type="entry name" value="AMP-dep_synth/lig_dom"/>
</dbReference>
<comment type="catalytic activity">
    <reaction evidence="5">
        <text>2-succinylbenzoate + ATP + CoA = 2-succinylbenzoyl-CoA + AMP + diphosphate</text>
        <dbReference type="Rhea" id="RHEA:17009"/>
        <dbReference type="ChEBI" id="CHEBI:18325"/>
        <dbReference type="ChEBI" id="CHEBI:30616"/>
        <dbReference type="ChEBI" id="CHEBI:33019"/>
        <dbReference type="ChEBI" id="CHEBI:57287"/>
        <dbReference type="ChEBI" id="CHEBI:57364"/>
        <dbReference type="ChEBI" id="CHEBI:456215"/>
        <dbReference type="EC" id="6.2.1.26"/>
    </reaction>
</comment>
<feature type="domain" description="AMP-dependent synthetase/ligase" evidence="6">
    <location>
        <begin position="6"/>
        <end position="335"/>
    </location>
</feature>
<dbReference type="GO" id="GO:0008756">
    <property type="term" value="F:o-succinylbenzoate-CoA ligase activity"/>
    <property type="evidence" value="ECO:0007669"/>
    <property type="project" value="UniProtKB-UniRule"/>
</dbReference>
<dbReference type="UniPathway" id="UPA00079"/>
<dbReference type="InterPro" id="IPR025110">
    <property type="entry name" value="AMP-bd_C"/>
</dbReference>
<reference evidence="8 9" key="1">
    <citation type="submission" date="2013-12" db="EMBL/GenBank/DDBJ databases">
        <authorList>
            <consortium name="DOE Joint Genome Institute"/>
            <person name="Smidt H."/>
            <person name="Huntemann M."/>
            <person name="Han J."/>
            <person name="Chen A."/>
            <person name="Kyrpides N."/>
            <person name="Mavromatis K."/>
            <person name="Markowitz V."/>
            <person name="Palaniappan K."/>
            <person name="Ivanova N."/>
            <person name="Schaumberg A."/>
            <person name="Pati A."/>
            <person name="Liolios K."/>
            <person name="Nordberg H.P."/>
            <person name="Cantor M.N."/>
            <person name="Hua S.X."/>
            <person name="Woyke T."/>
        </authorList>
    </citation>
    <scope>NUCLEOTIDE SEQUENCE [LARGE SCALE GENOMIC DNA]</scope>
    <source>
        <strain evidence="9">DSM 15288</strain>
    </source>
</reference>
<evidence type="ECO:0000313" key="9">
    <source>
        <dbReference type="Proteomes" id="UP000010847"/>
    </source>
</evidence>
<dbReference type="PANTHER" id="PTHR43201">
    <property type="entry name" value="ACYL-COA SYNTHETASE"/>
    <property type="match status" value="1"/>
</dbReference>
<evidence type="ECO:0000256" key="3">
    <source>
        <dbReference type="ARBA" id="ARBA00022741"/>
    </source>
</evidence>
<keyword evidence="3 5" id="KW-0547">Nucleotide-binding</keyword>
<dbReference type="EC" id="6.2.1.26" evidence="5"/>
<name>W0EFD1_9FIRM</name>
<evidence type="ECO:0000256" key="1">
    <source>
        <dbReference type="ARBA" id="ARBA00022428"/>
    </source>
</evidence>
<feature type="domain" description="AMP-binding enzyme C-terminal" evidence="7">
    <location>
        <begin position="379"/>
        <end position="450"/>
    </location>
</feature>
<dbReference type="InterPro" id="IPR045851">
    <property type="entry name" value="AMP-bd_C_sf"/>
</dbReference>
<dbReference type="HOGENOM" id="CLU_000022_59_0_9"/>
<dbReference type="SUPFAM" id="SSF56801">
    <property type="entry name" value="Acetyl-CoA synthetase-like"/>
    <property type="match status" value="1"/>
</dbReference>
<dbReference type="GO" id="GO:0031956">
    <property type="term" value="F:medium-chain fatty acid-CoA ligase activity"/>
    <property type="evidence" value="ECO:0007669"/>
    <property type="project" value="TreeGrafter"/>
</dbReference>
<dbReference type="InterPro" id="IPR042099">
    <property type="entry name" value="ANL_N_sf"/>
</dbReference>
<evidence type="ECO:0000256" key="5">
    <source>
        <dbReference type="HAMAP-Rule" id="MF_00731"/>
    </source>
</evidence>
<accession>W0EFD1</accession>
<dbReference type="Gene3D" id="3.30.300.30">
    <property type="match status" value="1"/>
</dbReference>
<comment type="pathway">
    <text evidence="5">Quinol/quinone metabolism; menaquinone biosynthesis.</text>
</comment>
<dbReference type="Proteomes" id="UP000010847">
    <property type="component" value="Chromosome"/>
</dbReference>
<keyword evidence="2 5" id="KW-0436">Ligase</keyword>
<dbReference type="GO" id="GO:0009234">
    <property type="term" value="P:menaquinone biosynthetic process"/>
    <property type="evidence" value="ECO:0007669"/>
    <property type="project" value="UniProtKB-UniRule"/>
</dbReference>
<dbReference type="EMBL" id="CP007032">
    <property type="protein sequence ID" value="AHF07909.1"/>
    <property type="molecule type" value="Genomic_DNA"/>
</dbReference>
<comment type="function">
    <text evidence="5">Converts 2-succinylbenzoate (OSB) to 2-succinylbenzoyl-CoA (OSB-CoA).</text>
</comment>
<evidence type="ECO:0000256" key="2">
    <source>
        <dbReference type="ARBA" id="ARBA00022598"/>
    </source>
</evidence>
<dbReference type="Gene3D" id="3.40.50.12780">
    <property type="entry name" value="N-terminal domain of ligase-like"/>
    <property type="match status" value="1"/>
</dbReference>
<dbReference type="PANTHER" id="PTHR43201:SF5">
    <property type="entry name" value="MEDIUM-CHAIN ACYL-COA LIGASE ACSF2, MITOCHONDRIAL"/>
    <property type="match status" value="1"/>
</dbReference>
<dbReference type="AlphaFoldDB" id="W0EFD1"/>
<dbReference type="OrthoDB" id="9778383at2"/>
<dbReference type="STRING" id="871968.DESME_13410"/>
<dbReference type="GO" id="GO:0006631">
    <property type="term" value="P:fatty acid metabolic process"/>
    <property type="evidence" value="ECO:0007669"/>
    <property type="project" value="TreeGrafter"/>
</dbReference>
<organism evidence="8 9">
    <name type="scientific">Desulfitobacterium metallireducens DSM 15288</name>
    <dbReference type="NCBI Taxonomy" id="871968"/>
    <lineage>
        <taxon>Bacteria</taxon>
        <taxon>Bacillati</taxon>
        <taxon>Bacillota</taxon>
        <taxon>Clostridia</taxon>
        <taxon>Eubacteriales</taxon>
        <taxon>Desulfitobacteriaceae</taxon>
        <taxon>Desulfitobacterium</taxon>
    </lineage>
</organism>
<dbReference type="NCBIfam" id="TIGR01923">
    <property type="entry name" value="menE"/>
    <property type="match status" value="1"/>
</dbReference>
<dbReference type="eggNOG" id="COG0318">
    <property type="taxonomic scope" value="Bacteria"/>
</dbReference>
<protein>
    <recommendedName>
        <fullName evidence="5">2-succinylbenzoate--CoA ligase</fullName>
        <ecNumber evidence="5">6.2.1.26</ecNumber>
    </recommendedName>
    <alternativeName>
        <fullName evidence="5">o-succinylbenzoyl-CoA synthetase</fullName>
        <shortName evidence="5">OSB-CoA synthetase</shortName>
    </alternativeName>
</protein>
<comment type="pathway">
    <text evidence="5">Quinol/quinone metabolism; 1,4-dihydroxy-2-naphthoate biosynthesis; 1,4-dihydroxy-2-naphthoate from chorismate: step 5/7.</text>
</comment>
<keyword evidence="9" id="KW-1185">Reference proteome</keyword>
<dbReference type="HAMAP" id="MF_00731">
    <property type="entry name" value="MenE"/>
    <property type="match status" value="1"/>
</dbReference>
<evidence type="ECO:0000259" key="6">
    <source>
        <dbReference type="Pfam" id="PF00501"/>
    </source>
</evidence>
<sequence>MNWLNQQALQNPNKKFLNELTFKEVDQRVTDLAGRLYRFVKDEQRVALYANNSEGMAVFYLALQALQIEVLMLNTHLTQEEISQKLKKLKIKRVFSQDDPFILSQRLGESRVFFTFAEVLQSEIAENVKCADEYNPEQIAVIMDTSATSGEYKSVPLRWKQFYSHVQASQQRLGVTEEDNWLLVLPMYHVSGLTILMRSLYNGTRITLMEKFDEEKTLKLIASGTINMLSLVPTLFMRIVDRIHQHHLRMVLVSGEFIPKPLVETCLAQNIPIYKSYGMTETTSQSTTFCVLEHPDKLESVGLPLPGVTIRIDNPDEEGIGEVLIQSPMLMDGYLGKEPLSGVINTQDIGYLDQEGYLYILDRRKNIIISGGENIYPQEIENVLYANPAVSECAIVGMKDEKWGQVPVLFVVSSLDDESILNYLTQKIAKYKLPKRIFHLDELPKNATGKILKKNLVEKYNVD</sequence>
<dbReference type="GO" id="GO:0005524">
    <property type="term" value="F:ATP binding"/>
    <property type="evidence" value="ECO:0007669"/>
    <property type="project" value="UniProtKB-KW"/>
</dbReference>
<evidence type="ECO:0000256" key="4">
    <source>
        <dbReference type="ARBA" id="ARBA00022840"/>
    </source>
</evidence>
<dbReference type="InterPro" id="IPR010192">
    <property type="entry name" value="MenE"/>
</dbReference>